<dbReference type="InterPro" id="IPR036237">
    <property type="entry name" value="Xyl_isomerase-like_sf"/>
</dbReference>
<name>A0ABS0GW31_9ACTN</name>
<proteinExistence type="predicted"/>
<dbReference type="Pfam" id="PF26136">
    <property type="entry name" value="SCO6045_C"/>
    <property type="match status" value="1"/>
</dbReference>
<keyword evidence="4" id="KW-1185">Reference proteome</keyword>
<evidence type="ECO:0000256" key="1">
    <source>
        <dbReference type="SAM" id="MobiDB-lite"/>
    </source>
</evidence>
<gene>
    <name evidence="3" type="ORF">I0C86_15785</name>
</gene>
<feature type="region of interest" description="Disordered" evidence="1">
    <location>
        <begin position="263"/>
        <end position="322"/>
    </location>
</feature>
<dbReference type="Gene3D" id="3.20.20.150">
    <property type="entry name" value="Divalent-metal-dependent TIM barrel enzymes"/>
    <property type="match status" value="1"/>
</dbReference>
<dbReference type="SUPFAM" id="SSF51658">
    <property type="entry name" value="Xylose isomerase-like"/>
    <property type="match status" value="1"/>
</dbReference>
<evidence type="ECO:0000313" key="4">
    <source>
        <dbReference type="Proteomes" id="UP000638560"/>
    </source>
</evidence>
<protein>
    <submittedName>
        <fullName evidence="3">DUF692 family protein</fullName>
    </submittedName>
</protein>
<reference evidence="3 4" key="1">
    <citation type="submission" date="2020-11" db="EMBL/GenBank/DDBJ databases">
        <title>A novel isolate from a Black sea contaminated sediment with potential to produce alkanes: Plantactinospora alkalitolerans sp. nov.</title>
        <authorList>
            <person name="Carro L."/>
            <person name="Veyisoglu A."/>
            <person name="Guven K."/>
            <person name="Schumann P."/>
            <person name="Klenk H.-P."/>
            <person name="Sahin N."/>
        </authorList>
    </citation>
    <scope>NUCLEOTIDE SEQUENCE [LARGE SCALE GENOMIC DNA]</scope>
    <source>
        <strain evidence="3 4">S1510</strain>
    </source>
</reference>
<organism evidence="3 4">
    <name type="scientific">Plantactinospora alkalitolerans</name>
    <dbReference type="NCBI Taxonomy" id="2789879"/>
    <lineage>
        <taxon>Bacteria</taxon>
        <taxon>Bacillati</taxon>
        <taxon>Actinomycetota</taxon>
        <taxon>Actinomycetes</taxon>
        <taxon>Micromonosporales</taxon>
        <taxon>Micromonosporaceae</taxon>
        <taxon>Plantactinospora</taxon>
    </lineage>
</organism>
<comment type="caution">
    <text evidence="3">The sequence shown here is derived from an EMBL/GenBank/DDBJ whole genome shotgun (WGS) entry which is preliminary data.</text>
</comment>
<evidence type="ECO:0000259" key="2">
    <source>
        <dbReference type="Pfam" id="PF26136"/>
    </source>
</evidence>
<dbReference type="NCBIfam" id="NF003818">
    <property type="entry name" value="PRK05409.1"/>
    <property type="match status" value="1"/>
</dbReference>
<accession>A0ABS0GW31</accession>
<dbReference type="InterPro" id="IPR058711">
    <property type="entry name" value="SCO6045-like_C"/>
</dbReference>
<dbReference type="PANTHER" id="PTHR42194:SF1">
    <property type="entry name" value="UPF0276 PROTEIN HI_1600"/>
    <property type="match status" value="1"/>
</dbReference>
<evidence type="ECO:0000313" key="3">
    <source>
        <dbReference type="EMBL" id="MBF9130408.1"/>
    </source>
</evidence>
<dbReference type="InterPro" id="IPR007801">
    <property type="entry name" value="MbnB/TglH/ChrH"/>
</dbReference>
<dbReference type="PANTHER" id="PTHR42194">
    <property type="entry name" value="UPF0276 PROTEIN HI_1600"/>
    <property type="match status" value="1"/>
</dbReference>
<feature type="domain" description="SCO6045-like C-terminal" evidence="2">
    <location>
        <begin position="329"/>
        <end position="367"/>
    </location>
</feature>
<sequence>MLGIGIGWRPEIDLTVERLPGVDFVEVIAERLRPPRTPESLRLLHARGVTVIPHGVGLGLGGAEPPDPARLAHLAACARLLGSPLVSEHIAVVRAGGVEAGHLLPVPRSRDCLDVLVENVRLAQAVLPVPLALENVAALFGWPDDDLTEGEFLAELVARTGVRLLVDVANLHTNRLNQAVDPLDILACLPWDALGYVHVAGGHHRDGVWHDTHTRPPSADIYRLLGELCAATRPPGVLLEWDGDYPSDEVLADTLGQIRQVVESTTCHRTGPTTGHRSRPATSHRTGPTTGHRSRPALDASAAPPEPVGSFPASARSASPVGGARDRLAERYAELLRTLVLAGPAPAGFDVERLRLQAEGLAARRRRHQHPQPS</sequence>
<dbReference type="Pfam" id="PF05114">
    <property type="entry name" value="MbnB_TglH_ChrH"/>
    <property type="match status" value="1"/>
</dbReference>
<dbReference type="EMBL" id="JADPUN010000155">
    <property type="protein sequence ID" value="MBF9130408.1"/>
    <property type="molecule type" value="Genomic_DNA"/>
</dbReference>
<dbReference type="Proteomes" id="UP000638560">
    <property type="component" value="Unassembled WGS sequence"/>
</dbReference>
<feature type="compositionally biased region" description="Polar residues" evidence="1">
    <location>
        <begin position="263"/>
        <end position="291"/>
    </location>
</feature>